<gene>
    <name evidence="1" type="ORF">SDJN03_00711</name>
</gene>
<organism evidence="1 2">
    <name type="scientific">Cucurbita argyrosperma subsp. sororia</name>
    <dbReference type="NCBI Taxonomy" id="37648"/>
    <lineage>
        <taxon>Eukaryota</taxon>
        <taxon>Viridiplantae</taxon>
        <taxon>Streptophyta</taxon>
        <taxon>Embryophyta</taxon>
        <taxon>Tracheophyta</taxon>
        <taxon>Spermatophyta</taxon>
        <taxon>Magnoliopsida</taxon>
        <taxon>eudicotyledons</taxon>
        <taxon>Gunneridae</taxon>
        <taxon>Pentapetalae</taxon>
        <taxon>rosids</taxon>
        <taxon>fabids</taxon>
        <taxon>Cucurbitales</taxon>
        <taxon>Cucurbitaceae</taxon>
        <taxon>Cucurbiteae</taxon>
        <taxon>Cucurbita</taxon>
    </lineage>
</organism>
<evidence type="ECO:0000313" key="2">
    <source>
        <dbReference type="Proteomes" id="UP000685013"/>
    </source>
</evidence>
<keyword evidence="2" id="KW-1185">Reference proteome</keyword>
<comment type="caution">
    <text evidence="1">The sequence shown here is derived from an EMBL/GenBank/DDBJ whole genome shotgun (WGS) entry which is preliminary data.</text>
</comment>
<evidence type="ECO:0000313" key="1">
    <source>
        <dbReference type="EMBL" id="KAG6607369.1"/>
    </source>
</evidence>
<dbReference type="EMBL" id="JAGKQH010000001">
    <property type="protein sequence ID" value="KAG6607369.1"/>
    <property type="molecule type" value="Genomic_DNA"/>
</dbReference>
<reference evidence="1 2" key="1">
    <citation type="journal article" date="2021" name="Hortic Res">
        <title>The domestication of Cucurbita argyrosperma as revealed by the genome of its wild relative.</title>
        <authorList>
            <person name="Barrera-Redondo J."/>
            <person name="Sanchez-de la Vega G."/>
            <person name="Aguirre-Liguori J.A."/>
            <person name="Castellanos-Morales G."/>
            <person name="Gutierrez-Guerrero Y.T."/>
            <person name="Aguirre-Dugua X."/>
            <person name="Aguirre-Planter E."/>
            <person name="Tenaillon M.I."/>
            <person name="Lira-Saade R."/>
            <person name="Eguiarte L.E."/>
        </authorList>
    </citation>
    <scope>NUCLEOTIDE SEQUENCE [LARGE SCALE GENOMIC DNA]</scope>
    <source>
        <strain evidence="1">JBR-2021</strain>
    </source>
</reference>
<proteinExistence type="predicted"/>
<accession>A0AAV6P3Z3</accession>
<name>A0AAV6P3Z3_9ROSI</name>
<dbReference type="AlphaFoldDB" id="A0AAV6P3Z3"/>
<sequence>MKWQCDPRIGDPDGGWRSSIQWAYGIHKFGWKKRNATQRAMEKKKWNVKPHRVDLLKKSRFVGSRTSFYGGKQKASLFRCALRLAWLGLPLPALAPLL</sequence>
<dbReference type="Proteomes" id="UP000685013">
    <property type="component" value="Chromosome 1"/>
</dbReference>
<feature type="non-terminal residue" evidence="1">
    <location>
        <position position="1"/>
    </location>
</feature>
<protein>
    <submittedName>
        <fullName evidence="1">Uncharacterized protein</fullName>
    </submittedName>
</protein>